<name>A0A2S2P2Z0_SCHGA</name>
<evidence type="ECO:0000256" key="1">
    <source>
        <dbReference type="SAM" id="MobiDB-lite"/>
    </source>
</evidence>
<organism evidence="2">
    <name type="scientific">Schizaphis graminum</name>
    <name type="common">Green bug aphid</name>
    <dbReference type="NCBI Taxonomy" id="13262"/>
    <lineage>
        <taxon>Eukaryota</taxon>
        <taxon>Metazoa</taxon>
        <taxon>Ecdysozoa</taxon>
        <taxon>Arthropoda</taxon>
        <taxon>Hexapoda</taxon>
        <taxon>Insecta</taxon>
        <taxon>Pterygota</taxon>
        <taxon>Neoptera</taxon>
        <taxon>Paraneoptera</taxon>
        <taxon>Hemiptera</taxon>
        <taxon>Sternorrhyncha</taxon>
        <taxon>Aphidomorpha</taxon>
        <taxon>Aphidoidea</taxon>
        <taxon>Aphididae</taxon>
        <taxon>Aphidini</taxon>
        <taxon>Schizaphis</taxon>
    </lineage>
</organism>
<feature type="region of interest" description="Disordered" evidence="1">
    <location>
        <begin position="1"/>
        <end position="35"/>
    </location>
</feature>
<protein>
    <submittedName>
        <fullName evidence="2">Uncharacterized protein</fullName>
    </submittedName>
</protein>
<feature type="compositionally biased region" description="Low complexity" evidence="1">
    <location>
        <begin position="141"/>
        <end position="153"/>
    </location>
</feature>
<proteinExistence type="predicted"/>
<dbReference type="AlphaFoldDB" id="A0A2S2P2Z0"/>
<reference evidence="2" key="1">
    <citation type="submission" date="2018-04" db="EMBL/GenBank/DDBJ databases">
        <title>Transcriptome of Schizaphis graminum biotype I.</title>
        <authorList>
            <person name="Scully E.D."/>
            <person name="Geib S.M."/>
            <person name="Palmer N.A."/>
            <person name="Koch K."/>
            <person name="Bradshaw J."/>
            <person name="Heng-Moss T."/>
            <person name="Sarath G."/>
        </authorList>
    </citation>
    <scope>NUCLEOTIDE SEQUENCE</scope>
</reference>
<accession>A0A2S2P2Z0</accession>
<evidence type="ECO:0000313" key="2">
    <source>
        <dbReference type="EMBL" id="MBY23712.1"/>
    </source>
</evidence>
<dbReference type="EMBL" id="GGMR01011093">
    <property type="protein sequence ID" value="MBY23712.1"/>
    <property type="molecule type" value="Transcribed_RNA"/>
</dbReference>
<feature type="compositionally biased region" description="Basic residues" evidence="1">
    <location>
        <begin position="18"/>
        <end position="34"/>
    </location>
</feature>
<gene>
    <name evidence="2" type="ORF">g.95108</name>
</gene>
<feature type="region of interest" description="Disordered" evidence="1">
    <location>
        <begin position="141"/>
        <end position="165"/>
    </location>
</feature>
<sequence>MSRNMSPKLHHTTPNNRTHQHQHIRQPRIHRRNNLIRLPRSPCTLLQLLLTAQPLPLNTQQLSATHPHRTQLLKATSPHHTLQPQATHHSRTPLHLLHHMDQQLSHTHRRPRHTNQQLNHTAQQLNHTAQQLNHTAQQLRHTLQQPHHTPQQPRHTHQLRPTQVM</sequence>